<proteinExistence type="predicted"/>
<dbReference type="Pfam" id="PF26611">
    <property type="entry name" value="MAD7"/>
    <property type="match status" value="1"/>
</dbReference>
<protein>
    <submittedName>
        <fullName evidence="1">Uncharacterized protein</fullName>
    </submittedName>
</protein>
<keyword evidence="2" id="KW-1185">Reference proteome</keyword>
<dbReference type="NCBIfam" id="NF047733">
    <property type="entry name" value="antiphage_MADS7"/>
    <property type="match status" value="1"/>
</dbReference>
<dbReference type="Proteomes" id="UP001193081">
    <property type="component" value="Unassembled WGS sequence"/>
</dbReference>
<dbReference type="RefSeq" id="WP_135480202.1">
    <property type="nucleotide sequence ID" value="NZ_SIJK02000049.1"/>
</dbReference>
<comment type="caution">
    <text evidence="1">The sequence shown here is derived from an EMBL/GenBank/DDBJ whole genome shotgun (WGS) entry which is preliminary data.</text>
</comment>
<accession>A0ABS4DEU4</accession>
<dbReference type="EMBL" id="SIJK02000049">
    <property type="protein sequence ID" value="MBP1467950.1"/>
    <property type="molecule type" value="Genomic_DNA"/>
</dbReference>
<evidence type="ECO:0000313" key="1">
    <source>
        <dbReference type="EMBL" id="MBP1467950.1"/>
    </source>
</evidence>
<gene>
    <name evidence="1" type="ORF">EYB53_019695</name>
</gene>
<name>A0ABS4DEU4_9CHLR</name>
<reference evidence="1 2" key="1">
    <citation type="submission" date="2021-03" db="EMBL/GenBank/DDBJ databases">
        <authorList>
            <person name="Grouzdev D.S."/>
        </authorList>
    </citation>
    <scope>NUCLEOTIDE SEQUENCE [LARGE SCALE GENOMIC DNA]</scope>
    <source>
        <strain evidence="1 2">M50-1</strain>
    </source>
</reference>
<sequence length="566" mass="63712">MKIKLPKELVGTVFPKVFAVELNDIDIDIFLPSLYFKILGEGKYRAKRLNDPQQITHYINNLAQHHRMQGTTTLEGRRVLERLVRTSLIKTGAVGRAKKGEQILAVAPYSILAAKPGFPTESRRQRGADIFLYFALKRVTNDKDVLRDLMRNFFGRGVKLLRLPDIGGSYDGSIELDILSHLTITFLDGFEGTRVGKQGDTDTHPACPRQERELAEDLVKYLFAYSERIPTQALITYLKPLINLELFSYSLRLVHAINALVRDPSQLPPAMREDGVASPPELYLDFTGEVGGLSHQMAAEAVRRDIEAYQQFFAANLRLRQLDVYARKLQGSLRYKTPASQLLPTSADGPAYLQAILMLTKNPVLSSVVDSYAYDDYEKILKANFTEDADERDAEELDQFERLTTAATSDLDKLVILLDLGQRGKMLGKYMQWFASVGGINRSDGLLHGVQRNRRSWRYAPSNDLLAVLVQLAAVRLAPPKAETDQKVVAELGLRDFLTFLGQRFGIIVDRPPQHLTGAEYHAAARDNLRAMLARLRQMGIFTDLSDDFTAQRLQPPYAKSRVCQA</sequence>
<organism evidence="1 2">
    <name type="scientific">Candidatus Chloroploca mongolica</name>
    <dbReference type="NCBI Taxonomy" id="2528176"/>
    <lineage>
        <taxon>Bacteria</taxon>
        <taxon>Bacillati</taxon>
        <taxon>Chloroflexota</taxon>
        <taxon>Chloroflexia</taxon>
        <taxon>Chloroflexales</taxon>
        <taxon>Chloroflexineae</taxon>
        <taxon>Oscillochloridaceae</taxon>
        <taxon>Candidatus Chloroploca</taxon>
    </lineage>
</organism>
<evidence type="ECO:0000313" key="2">
    <source>
        <dbReference type="Proteomes" id="UP001193081"/>
    </source>
</evidence>
<dbReference type="InterPro" id="IPR058120">
    <property type="entry name" value="MADS7"/>
</dbReference>